<dbReference type="Pfam" id="PF00440">
    <property type="entry name" value="TetR_N"/>
    <property type="match status" value="1"/>
</dbReference>
<dbReference type="InterPro" id="IPR023772">
    <property type="entry name" value="DNA-bd_HTH_TetR-type_CS"/>
</dbReference>
<evidence type="ECO:0000256" key="1">
    <source>
        <dbReference type="ARBA" id="ARBA00023125"/>
    </source>
</evidence>
<dbReference type="InterPro" id="IPR050624">
    <property type="entry name" value="HTH-type_Tx_Regulator"/>
</dbReference>
<keyword evidence="5" id="KW-1185">Reference proteome</keyword>
<accession>A0A7W0CAU0</accession>
<feature type="DNA-binding region" description="H-T-H motif" evidence="2">
    <location>
        <begin position="24"/>
        <end position="43"/>
    </location>
</feature>
<keyword evidence="1 2" id="KW-0238">DNA-binding</keyword>
<evidence type="ECO:0000313" key="5">
    <source>
        <dbReference type="Proteomes" id="UP000525298"/>
    </source>
</evidence>
<protein>
    <submittedName>
        <fullName evidence="4">AcrR family transcriptional regulator</fullName>
    </submittedName>
</protein>
<evidence type="ECO:0000256" key="2">
    <source>
        <dbReference type="PROSITE-ProRule" id="PRU00335"/>
    </source>
</evidence>
<comment type="caution">
    <text evidence="4">The sequence shown here is derived from an EMBL/GenBank/DDBJ whole genome shotgun (WGS) entry which is preliminary data.</text>
</comment>
<name>A0A7W0CAU0_9BACT</name>
<evidence type="ECO:0000313" key="4">
    <source>
        <dbReference type="EMBL" id="MBA2882308.1"/>
    </source>
</evidence>
<dbReference type="PRINTS" id="PR00455">
    <property type="entry name" value="HTHTETR"/>
</dbReference>
<dbReference type="AlphaFoldDB" id="A0A7W0CAU0"/>
<dbReference type="PANTHER" id="PTHR43479:SF11">
    <property type="entry name" value="ACREF_ENVCD OPERON REPRESSOR-RELATED"/>
    <property type="match status" value="1"/>
</dbReference>
<feature type="domain" description="HTH tetR-type" evidence="3">
    <location>
        <begin position="1"/>
        <end position="61"/>
    </location>
</feature>
<proteinExistence type="predicted"/>
<dbReference type="GO" id="GO:0003677">
    <property type="term" value="F:DNA binding"/>
    <property type="evidence" value="ECO:0007669"/>
    <property type="project" value="UniProtKB-UniRule"/>
</dbReference>
<dbReference type="PROSITE" id="PS01081">
    <property type="entry name" value="HTH_TETR_1"/>
    <property type="match status" value="1"/>
</dbReference>
<reference evidence="4 5" key="1">
    <citation type="submission" date="2020-07" db="EMBL/GenBank/DDBJ databases">
        <title>Genomic Encyclopedia of Type Strains, Phase IV (KMG-IV): sequencing the most valuable type-strain genomes for metagenomic binning, comparative biology and taxonomic classification.</title>
        <authorList>
            <person name="Goeker M."/>
        </authorList>
    </citation>
    <scope>NUCLEOTIDE SEQUENCE [LARGE SCALE GENOMIC DNA]</scope>
    <source>
        <strain evidence="4 5">DSM 17721</strain>
    </source>
</reference>
<gene>
    <name evidence="4" type="ORF">HNR65_002650</name>
</gene>
<evidence type="ECO:0000259" key="3">
    <source>
        <dbReference type="PROSITE" id="PS50977"/>
    </source>
</evidence>
<dbReference type="SUPFAM" id="SSF46689">
    <property type="entry name" value="Homeodomain-like"/>
    <property type="match status" value="1"/>
</dbReference>
<sequence length="206" mass="22771">MGRKQAIIESATRLFAQKGFAETSTAEIAEDAGVAHGTLFYHFKNKRGIIHEIFSMAGEEYLHNLKNVLARKTTGIAGIEAIIRFNENFSRDHIQQIRIFQRFFPDPVEASDPETTLIASLQQQVIGLIEKSLETGLADGSIACKNINETASVIHSLIFGITHMNLTKAINTPHLTEGAIAFCRRALTPGEQNCQTVSNRFKTGDK</sequence>
<dbReference type="RefSeq" id="WP_181551946.1">
    <property type="nucleotide sequence ID" value="NZ_JACDUS010000008.1"/>
</dbReference>
<dbReference type="InterPro" id="IPR009057">
    <property type="entry name" value="Homeodomain-like_sf"/>
</dbReference>
<dbReference type="Proteomes" id="UP000525298">
    <property type="component" value="Unassembled WGS sequence"/>
</dbReference>
<dbReference type="Gene3D" id="1.10.357.10">
    <property type="entry name" value="Tetracycline Repressor, domain 2"/>
    <property type="match status" value="1"/>
</dbReference>
<dbReference type="InterPro" id="IPR001647">
    <property type="entry name" value="HTH_TetR"/>
</dbReference>
<dbReference type="PANTHER" id="PTHR43479">
    <property type="entry name" value="ACREF/ENVCD OPERON REPRESSOR-RELATED"/>
    <property type="match status" value="1"/>
</dbReference>
<organism evidence="4 5">
    <name type="scientific">Desulfosalsimonas propionicica</name>
    <dbReference type="NCBI Taxonomy" id="332175"/>
    <lineage>
        <taxon>Bacteria</taxon>
        <taxon>Pseudomonadati</taxon>
        <taxon>Thermodesulfobacteriota</taxon>
        <taxon>Desulfobacteria</taxon>
        <taxon>Desulfobacterales</taxon>
        <taxon>Desulfosalsimonadaceae</taxon>
        <taxon>Desulfosalsimonas</taxon>
    </lineage>
</organism>
<dbReference type="PROSITE" id="PS50977">
    <property type="entry name" value="HTH_TETR_2"/>
    <property type="match status" value="1"/>
</dbReference>
<dbReference type="EMBL" id="JACDUS010000008">
    <property type="protein sequence ID" value="MBA2882308.1"/>
    <property type="molecule type" value="Genomic_DNA"/>
</dbReference>